<evidence type="ECO:0000256" key="2">
    <source>
        <dbReference type="SAM" id="MobiDB-lite"/>
    </source>
</evidence>
<comment type="similarity">
    <text evidence="1">Belongs to the PIH1 family.</text>
</comment>
<comment type="caution">
    <text evidence="4">The sequence shown here is derived from an EMBL/GenBank/DDBJ whole genome shotgun (WGS) entry which is preliminary data.</text>
</comment>
<dbReference type="Pfam" id="PF18201">
    <property type="entry name" value="PIH1_CS"/>
    <property type="match status" value="1"/>
</dbReference>
<reference evidence="5" key="1">
    <citation type="submission" date="2020-01" db="EMBL/GenBank/DDBJ databases">
        <title>Draft genome sequence of the Termite Coptotermes fromosanus.</title>
        <authorList>
            <person name="Itakura S."/>
            <person name="Yosikawa Y."/>
            <person name="Umezawa K."/>
        </authorList>
    </citation>
    <scope>NUCLEOTIDE SEQUENCE [LARGE SCALE GENOMIC DNA]</scope>
</reference>
<evidence type="ECO:0000256" key="1">
    <source>
        <dbReference type="ARBA" id="ARBA00008511"/>
    </source>
</evidence>
<feature type="region of interest" description="Disordered" evidence="2">
    <location>
        <begin position="61"/>
        <end position="111"/>
    </location>
</feature>
<dbReference type="AlphaFoldDB" id="A0A6L2PCC1"/>
<evidence type="ECO:0000259" key="3">
    <source>
        <dbReference type="Pfam" id="PF18201"/>
    </source>
</evidence>
<dbReference type="GO" id="GO:0070286">
    <property type="term" value="P:axonemal dynein complex assembly"/>
    <property type="evidence" value="ECO:0007669"/>
    <property type="project" value="InterPro"/>
</dbReference>
<name>A0A6L2PCC1_COPFO</name>
<protein>
    <recommendedName>
        <fullName evidence="3">PIH1D1/2/3 CS-like domain-containing protein</fullName>
    </recommendedName>
</protein>
<dbReference type="EMBL" id="BLKM01000200">
    <property type="protein sequence ID" value="GFG30164.1"/>
    <property type="molecule type" value="Genomic_DNA"/>
</dbReference>
<dbReference type="PANTHER" id="PTHR21083">
    <property type="entry name" value="TWISTER"/>
    <property type="match status" value="1"/>
</dbReference>
<evidence type="ECO:0000313" key="4">
    <source>
        <dbReference type="EMBL" id="GFG30164.1"/>
    </source>
</evidence>
<sequence length="232" mass="26033">MYRRNIGIAIATLPEQPASLAVWFIAKNIEGYSFHPSIGVVQKKMELNYQDIRRLAEILRPTEEDSDSEDDLPQTGLSALGPGNIGPKKGNGDGNCAVEVSGESTGDANIWDEREIPDVDVDMTADPRDRPEFDIKYRQAVTPEDVYLQMGGKTTGTASCEDMVVSVHLPGETRNQVDLEVTRQRLDVRSPRYRLSLPMPHPVDPDSSRAEWLDSLLIVTLRMQREFDFINF</sequence>
<dbReference type="OrthoDB" id="25887at2759"/>
<dbReference type="InterPro" id="IPR026697">
    <property type="entry name" value="DNAAF6"/>
</dbReference>
<dbReference type="FunCoup" id="A0A6L2PCC1">
    <property type="interactions" value="4"/>
</dbReference>
<dbReference type="InterPro" id="IPR041442">
    <property type="entry name" value="PIH1D1/2/3_CS-like"/>
</dbReference>
<dbReference type="GO" id="GO:0005737">
    <property type="term" value="C:cytoplasm"/>
    <property type="evidence" value="ECO:0007669"/>
    <property type="project" value="TreeGrafter"/>
</dbReference>
<gene>
    <name evidence="4" type="ORF">Cfor_10151</name>
</gene>
<evidence type="ECO:0000313" key="5">
    <source>
        <dbReference type="Proteomes" id="UP000502823"/>
    </source>
</evidence>
<dbReference type="CDD" id="cd00298">
    <property type="entry name" value="ACD_sHsps_p23-like"/>
    <property type="match status" value="1"/>
</dbReference>
<dbReference type="InterPro" id="IPR008978">
    <property type="entry name" value="HSP20-like_chaperone"/>
</dbReference>
<dbReference type="GO" id="GO:0051087">
    <property type="term" value="F:protein-folding chaperone binding"/>
    <property type="evidence" value="ECO:0007669"/>
    <property type="project" value="InterPro"/>
</dbReference>
<dbReference type="PANTHER" id="PTHR21083:SF0">
    <property type="entry name" value="DYNEIN AXONEMAL ASSEMBLY FACTOR 6"/>
    <property type="match status" value="1"/>
</dbReference>
<proteinExistence type="inferred from homology"/>
<accession>A0A6L2PCC1</accession>
<feature type="domain" description="PIH1D1/2/3 CS-like" evidence="3">
    <location>
        <begin position="130"/>
        <end position="214"/>
    </location>
</feature>
<dbReference type="GO" id="GO:0045505">
    <property type="term" value="F:dynein intermediate chain binding"/>
    <property type="evidence" value="ECO:0007669"/>
    <property type="project" value="TreeGrafter"/>
</dbReference>
<dbReference type="Proteomes" id="UP000502823">
    <property type="component" value="Unassembled WGS sequence"/>
</dbReference>
<dbReference type="InParanoid" id="A0A6L2PCC1"/>
<organism evidence="4 5">
    <name type="scientific">Coptotermes formosanus</name>
    <name type="common">Formosan subterranean termite</name>
    <dbReference type="NCBI Taxonomy" id="36987"/>
    <lineage>
        <taxon>Eukaryota</taxon>
        <taxon>Metazoa</taxon>
        <taxon>Ecdysozoa</taxon>
        <taxon>Arthropoda</taxon>
        <taxon>Hexapoda</taxon>
        <taxon>Insecta</taxon>
        <taxon>Pterygota</taxon>
        <taxon>Neoptera</taxon>
        <taxon>Polyneoptera</taxon>
        <taxon>Dictyoptera</taxon>
        <taxon>Blattodea</taxon>
        <taxon>Blattoidea</taxon>
        <taxon>Termitoidae</taxon>
        <taxon>Rhinotermitidae</taxon>
        <taxon>Coptotermes</taxon>
    </lineage>
</organism>
<dbReference type="SUPFAM" id="SSF49764">
    <property type="entry name" value="HSP20-like chaperones"/>
    <property type="match status" value="1"/>
</dbReference>
<keyword evidence="5" id="KW-1185">Reference proteome</keyword>